<dbReference type="AlphaFoldDB" id="J3KME6"/>
<feature type="compositionally biased region" description="Basic residues" evidence="1">
    <location>
        <begin position="111"/>
        <end position="129"/>
    </location>
</feature>
<dbReference type="GeneID" id="24164231"/>
<dbReference type="KEGG" id="cim:CIMG_12604"/>
<feature type="region of interest" description="Disordered" evidence="1">
    <location>
        <begin position="104"/>
        <end position="150"/>
    </location>
</feature>
<reference evidence="3" key="2">
    <citation type="journal article" date="2010" name="Genome Res.">
        <title>Population genomic sequencing of Coccidioides fungi reveals recent hybridization and transposon control.</title>
        <authorList>
            <person name="Neafsey D.E."/>
            <person name="Barker B.M."/>
            <person name="Sharpton T.J."/>
            <person name="Stajich J.E."/>
            <person name="Park D.J."/>
            <person name="Whiston E."/>
            <person name="Hung C.-Y."/>
            <person name="McMahan C."/>
            <person name="White J."/>
            <person name="Sykes S."/>
            <person name="Heiman D."/>
            <person name="Young S."/>
            <person name="Zeng Q."/>
            <person name="Abouelleil A."/>
            <person name="Aftuck L."/>
            <person name="Bessette D."/>
            <person name="Brown A."/>
            <person name="FitzGerald M."/>
            <person name="Lui A."/>
            <person name="Macdonald J.P."/>
            <person name="Priest M."/>
            <person name="Orbach M.J."/>
            <person name="Galgiani J.N."/>
            <person name="Kirkland T.N."/>
            <person name="Cole G.T."/>
            <person name="Birren B.W."/>
            <person name="Henn M.R."/>
            <person name="Taylor J.W."/>
            <person name="Rounsley S.D."/>
        </authorList>
    </citation>
    <scope>GENOME REANNOTATION</scope>
    <source>
        <strain evidence="3">RS</strain>
    </source>
</reference>
<evidence type="ECO:0000256" key="1">
    <source>
        <dbReference type="SAM" id="MobiDB-lite"/>
    </source>
</evidence>
<evidence type="ECO:0000313" key="3">
    <source>
        <dbReference type="Proteomes" id="UP000001261"/>
    </source>
</evidence>
<dbReference type="InParanoid" id="J3KME6"/>
<dbReference type="EMBL" id="GG704911">
    <property type="protein sequence ID" value="EAS37574.3"/>
    <property type="molecule type" value="Genomic_DNA"/>
</dbReference>
<dbReference type="RefSeq" id="XP_001249157.2">
    <property type="nucleotide sequence ID" value="XM_001249156.2"/>
</dbReference>
<name>J3KME6_COCIM</name>
<protein>
    <submittedName>
        <fullName evidence="2">Uncharacterized protein</fullName>
    </submittedName>
</protein>
<sequence length="150" mass="16628">MAHYKYIIVNADNIKLILDISAMTESNYFSLIDVSDCPASAAPISATIICCLCSASAPSTTPATAPPPLPSLTTTSLSLSSANRVSTCQMVGIRAPVWFTKPVLEEQKEEKKKKKKKKKREKKKRKKKKEKENDDNNKNNNNDENDELAI</sequence>
<reference evidence="3" key="1">
    <citation type="journal article" date="2009" name="Genome Res.">
        <title>Comparative genomic analyses of the human fungal pathogens Coccidioides and their relatives.</title>
        <authorList>
            <person name="Sharpton T.J."/>
            <person name="Stajich J.E."/>
            <person name="Rounsley S.D."/>
            <person name="Gardner M.J."/>
            <person name="Wortman J.R."/>
            <person name="Jordar V.S."/>
            <person name="Maiti R."/>
            <person name="Kodira C.D."/>
            <person name="Neafsey D.E."/>
            <person name="Zeng Q."/>
            <person name="Hung C.-Y."/>
            <person name="McMahan C."/>
            <person name="Muszewska A."/>
            <person name="Grynberg M."/>
            <person name="Mandel M.A."/>
            <person name="Kellner E.M."/>
            <person name="Barker B.M."/>
            <person name="Galgiani J.N."/>
            <person name="Orbach M.J."/>
            <person name="Kirkland T.N."/>
            <person name="Cole G.T."/>
            <person name="Henn M.R."/>
            <person name="Birren B.W."/>
            <person name="Taylor J.W."/>
        </authorList>
    </citation>
    <scope>NUCLEOTIDE SEQUENCE [LARGE SCALE GENOMIC DNA]</scope>
    <source>
        <strain evidence="3">RS</strain>
    </source>
</reference>
<dbReference type="VEuPathDB" id="FungiDB:CIMG_12604"/>
<organism evidence="2 3">
    <name type="scientific">Coccidioides immitis (strain RS)</name>
    <name type="common">Valley fever fungus</name>
    <dbReference type="NCBI Taxonomy" id="246410"/>
    <lineage>
        <taxon>Eukaryota</taxon>
        <taxon>Fungi</taxon>
        <taxon>Dikarya</taxon>
        <taxon>Ascomycota</taxon>
        <taxon>Pezizomycotina</taxon>
        <taxon>Eurotiomycetes</taxon>
        <taxon>Eurotiomycetidae</taxon>
        <taxon>Onygenales</taxon>
        <taxon>Onygenaceae</taxon>
        <taxon>Coccidioides</taxon>
    </lineage>
</organism>
<gene>
    <name evidence="2" type="ORF">CIMG_12604</name>
</gene>
<keyword evidence="3" id="KW-1185">Reference proteome</keyword>
<dbReference type="Proteomes" id="UP000001261">
    <property type="component" value="Unassembled WGS sequence"/>
</dbReference>
<proteinExistence type="predicted"/>
<accession>J3KME6</accession>
<evidence type="ECO:0000313" key="2">
    <source>
        <dbReference type="EMBL" id="EAS37574.3"/>
    </source>
</evidence>